<dbReference type="PROSITE" id="PS00775">
    <property type="entry name" value="GLYCOSYL_HYDROL_F3"/>
    <property type="match status" value="1"/>
</dbReference>
<dbReference type="FunFam" id="3.20.20.300:FF:000002">
    <property type="entry name" value="Probable beta-glucosidase"/>
    <property type="match status" value="1"/>
</dbReference>
<evidence type="ECO:0000256" key="10">
    <source>
        <dbReference type="ARBA" id="ARBA00023277"/>
    </source>
</evidence>
<dbReference type="Pfam" id="PF01915">
    <property type="entry name" value="Glyco_hydro_3_C"/>
    <property type="match status" value="1"/>
</dbReference>
<dbReference type="InterPro" id="IPR050288">
    <property type="entry name" value="Cellulose_deg_GH3"/>
</dbReference>
<dbReference type="SUPFAM" id="SSF51445">
    <property type="entry name" value="(Trans)glycosidases"/>
    <property type="match status" value="1"/>
</dbReference>
<keyword evidence="6" id="KW-0732">Signal</keyword>
<dbReference type="PRINTS" id="PR00133">
    <property type="entry name" value="GLHYDRLASE3"/>
</dbReference>
<keyword evidence="7 13" id="KW-0378">Hydrolase</keyword>
<dbReference type="InterPro" id="IPR019800">
    <property type="entry name" value="Glyco_hydro_3_AS"/>
</dbReference>
<dbReference type="InterPro" id="IPR013783">
    <property type="entry name" value="Ig-like_fold"/>
</dbReference>
<dbReference type="Pfam" id="PF14310">
    <property type="entry name" value="Fn3-like"/>
    <property type="match status" value="1"/>
</dbReference>
<keyword evidence="9" id="KW-0325">Glycoprotein</keyword>
<dbReference type="AlphaFoldDB" id="A0AAW0QV54"/>
<dbReference type="Proteomes" id="UP001392437">
    <property type="component" value="Unassembled WGS sequence"/>
</dbReference>
<sequence>MAEDNTLRGKSHSSKASYNPVQAQPGPAGAAPRHGCWSSLKEKFPILAKKPFQILLAVLCILPFGLLGLLALRKHGGNNATCTSSNCTGGNANAIKDDTYFYGQSRPYYPSPNLTAAVVATWADAVGKAAVMVRNMTLEEKVSLTTGAFTGNGCSGGIPPIPRLGFPGLCLSDAGNGLRATDFVSGWPSGIHVGASWNKVLARQRAVNMGLEFRTKGVNVALGPVVGPIGRVVRGGRNWEGFAADPWMSGAFAFETVQGIQSVGVITSTKHFIGNEQETNRVPANGKEAVSSNIDDKTMHEVYLWPFQDAVHAGSGNIMCSYNRINNSYGCQNSFTQNFLLKEELGFQGFVVSDWGAQHSGVASALAGMDMVMPNSDLWGNTLVEAVRNGSVSQMRLDDMAVRIIASWYQMGQDEGFPEPGVGMPPDLTKPHRIIDARNVSSSSKRILFEGAVEGHVLVKNSNGTLPFHQPRMLSLYGYSARNPDRWNYDAKGGVSAWGFGGESAYQGRDIAGAFALEPQDLLPQVAPNGTIISGGGSGAVTPSYISSPFDALNARAYEDGTALFWDFTSAEPYVDSASDACIIMLNAFSSEGYDRPGIRDKYSDDLIQHVAQTCSNTIVVFHNAGVRLVEDFIDHPNVTAVIFAHLPGQDSGHALVSILYGESNPSGKLPYTVAANESDYSHLLQPDLAEGIFEIYPQSNFTEGVYVDYRHFDAKNITPRFEFGFGLSYTSFHYSNLRIDRKASTSTESYPSGPVEEGGPSDLWHTLASVSADIRNTGKADGAEAVQLYVGIPEAPVRQLRGFEKPFINATQSATVSFNLSRRDLSVWDVVSQKWHLQKGHYDIWVGASSRKLPLQGSLDL</sequence>
<keyword evidence="11 13" id="KW-0326">Glycosidase</keyword>
<evidence type="ECO:0000256" key="9">
    <source>
        <dbReference type="ARBA" id="ARBA00023180"/>
    </source>
</evidence>
<keyword evidence="8" id="KW-0136">Cellulose degradation</keyword>
<evidence type="ECO:0000256" key="2">
    <source>
        <dbReference type="ARBA" id="ARBA00004613"/>
    </source>
</evidence>
<dbReference type="PANTHER" id="PTHR42715">
    <property type="entry name" value="BETA-GLUCOSIDASE"/>
    <property type="match status" value="1"/>
</dbReference>
<dbReference type="InterPro" id="IPR036962">
    <property type="entry name" value="Glyco_hydro_3_N_sf"/>
</dbReference>
<feature type="region of interest" description="Disordered" evidence="14">
    <location>
        <begin position="1"/>
        <end position="34"/>
    </location>
</feature>
<evidence type="ECO:0000256" key="5">
    <source>
        <dbReference type="ARBA" id="ARBA00022525"/>
    </source>
</evidence>
<dbReference type="EC" id="3.2.1.21" evidence="13"/>
<evidence type="ECO:0000256" key="13">
    <source>
        <dbReference type="RuleBase" id="RU361161"/>
    </source>
</evidence>
<evidence type="ECO:0000313" key="17">
    <source>
        <dbReference type="EMBL" id="KAK8114166.1"/>
    </source>
</evidence>
<dbReference type="PANTHER" id="PTHR42715:SF5">
    <property type="entry name" value="BETA-GLUCOSIDASE M-RELATED"/>
    <property type="match status" value="1"/>
</dbReference>
<dbReference type="InterPro" id="IPR026891">
    <property type="entry name" value="Fn3-like"/>
</dbReference>
<evidence type="ECO:0000256" key="3">
    <source>
        <dbReference type="ARBA" id="ARBA00004987"/>
    </source>
</evidence>
<dbReference type="InterPro" id="IPR002772">
    <property type="entry name" value="Glyco_hydro_3_C"/>
</dbReference>
<evidence type="ECO:0000256" key="11">
    <source>
        <dbReference type="ARBA" id="ARBA00023295"/>
    </source>
</evidence>
<keyword evidence="15" id="KW-0472">Membrane</keyword>
<organism evidence="17 18">
    <name type="scientific">Apiospora kogelbergensis</name>
    <dbReference type="NCBI Taxonomy" id="1337665"/>
    <lineage>
        <taxon>Eukaryota</taxon>
        <taxon>Fungi</taxon>
        <taxon>Dikarya</taxon>
        <taxon>Ascomycota</taxon>
        <taxon>Pezizomycotina</taxon>
        <taxon>Sordariomycetes</taxon>
        <taxon>Xylariomycetidae</taxon>
        <taxon>Amphisphaeriales</taxon>
        <taxon>Apiosporaceae</taxon>
        <taxon>Apiospora</taxon>
    </lineage>
</organism>
<keyword evidence="15" id="KW-1133">Transmembrane helix</keyword>
<keyword evidence="15" id="KW-0812">Transmembrane</keyword>
<dbReference type="Pfam" id="PF00933">
    <property type="entry name" value="Glyco_hydro_3"/>
    <property type="match status" value="1"/>
</dbReference>
<comment type="similarity">
    <text evidence="4 13">Belongs to the glycosyl hydrolase 3 family.</text>
</comment>
<evidence type="ECO:0000256" key="15">
    <source>
        <dbReference type="SAM" id="Phobius"/>
    </source>
</evidence>
<keyword evidence="5" id="KW-0964">Secreted</keyword>
<evidence type="ECO:0000256" key="14">
    <source>
        <dbReference type="SAM" id="MobiDB-lite"/>
    </source>
</evidence>
<dbReference type="EMBL" id="JAQQWP010000006">
    <property type="protein sequence ID" value="KAK8114166.1"/>
    <property type="molecule type" value="Genomic_DNA"/>
</dbReference>
<proteinExistence type="inferred from homology"/>
<feature type="compositionally biased region" description="Low complexity" evidence="14">
    <location>
        <begin position="20"/>
        <end position="32"/>
    </location>
</feature>
<protein>
    <recommendedName>
        <fullName evidence="13">beta-glucosidase</fullName>
        <ecNumber evidence="13">3.2.1.21</ecNumber>
    </recommendedName>
</protein>
<comment type="subcellular location">
    <subcellularLocation>
        <location evidence="2">Secreted</location>
    </subcellularLocation>
</comment>
<comment type="caution">
    <text evidence="17">The sequence shown here is derived from an EMBL/GenBank/DDBJ whole genome shotgun (WGS) entry which is preliminary data.</text>
</comment>
<dbReference type="InterPro" id="IPR036881">
    <property type="entry name" value="Glyco_hydro_3_C_sf"/>
</dbReference>
<evidence type="ECO:0000313" key="18">
    <source>
        <dbReference type="Proteomes" id="UP001392437"/>
    </source>
</evidence>
<dbReference type="FunFam" id="2.60.40.10:FF:000757">
    <property type="entry name" value="Beta-glucosidase G"/>
    <property type="match status" value="1"/>
</dbReference>
<dbReference type="Gene3D" id="3.40.50.1700">
    <property type="entry name" value="Glycoside hydrolase family 3 C-terminal domain"/>
    <property type="match status" value="1"/>
</dbReference>
<accession>A0AAW0QV54</accession>
<dbReference type="GO" id="GO:0030245">
    <property type="term" value="P:cellulose catabolic process"/>
    <property type="evidence" value="ECO:0007669"/>
    <property type="project" value="UniProtKB-KW"/>
</dbReference>
<dbReference type="InterPro" id="IPR001764">
    <property type="entry name" value="Glyco_hydro_3_N"/>
</dbReference>
<evidence type="ECO:0000256" key="1">
    <source>
        <dbReference type="ARBA" id="ARBA00000448"/>
    </source>
</evidence>
<evidence type="ECO:0000256" key="4">
    <source>
        <dbReference type="ARBA" id="ARBA00005336"/>
    </source>
</evidence>
<dbReference type="Gene3D" id="3.20.20.300">
    <property type="entry name" value="Glycoside hydrolase, family 3, N-terminal domain"/>
    <property type="match status" value="1"/>
</dbReference>
<evidence type="ECO:0000256" key="6">
    <source>
        <dbReference type="ARBA" id="ARBA00022729"/>
    </source>
</evidence>
<dbReference type="SMART" id="SM01217">
    <property type="entry name" value="Fn3_like"/>
    <property type="match status" value="1"/>
</dbReference>
<comment type="pathway">
    <text evidence="3 13">Glycan metabolism; cellulose degradation.</text>
</comment>
<name>A0AAW0QV54_9PEZI</name>
<dbReference type="SUPFAM" id="SSF52279">
    <property type="entry name" value="Beta-D-glucan exohydrolase, C-terminal domain"/>
    <property type="match status" value="1"/>
</dbReference>
<evidence type="ECO:0000259" key="16">
    <source>
        <dbReference type="SMART" id="SM01217"/>
    </source>
</evidence>
<keyword evidence="10 13" id="KW-0119">Carbohydrate metabolism</keyword>
<feature type="domain" description="Fibronectin type III-like" evidence="16">
    <location>
        <begin position="785"/>
        <end position="851"/>
    </location>
</feature>
<keyword evidence="12 13" id="KW-0624">Polysaccharide degradation</keyword>
<dbReference type="InterPro" id="IPR017853">
    <property type="entry name" value="GH"/>
</dbReference>
<comment type="catalytic activity">
    <reaction evidence="1 13">
        <text>Hydrolysis of terminal, non-reducing beta-D-glucosyl residues with release of beta-D-glucose.</text>
        <dbReference type="EC" id="3.2.1.21"/>
    </reaction>
</comment>
<keyword evidence="18" id="KW-1185">Reference proteome</keyword>
<dbReference type="GO" id="GO:0008422">
    <property type="term" value="F:beta-glucosidase activity"/>
    <property type="evidence" value="ECO:0007669"/>
    <property type="project" value="UniProtKB-EC"/>
</dbReference>
<feature type="transmembrane region" description="Helical" evidence="15">
    <location>
        <begin position="52"/>
        <end position="72"/>
    </location>
</feature>
<evidence type="ECO:0000256" key="7">
    <source>
        <dbReference type="ARBA" id="ARBA00022801"/>
    </source>
</evidence>
<reference evidence="17 18" key="1">
    <citation type="submission" date="2023-01" db="EMBL/GenBank/DDBJ databases">
        <title>Analysis of 21 Apiospora genomes using comparative genomics revels a genus with tremendous synthesis potential of carbohydrate active enzymes and secondary metabolites.</title>
        <authorList>
            <person name="Sorensen T."/>
        </authorList>
    </citation>
    <scope>NUCLEOTIDE SEQUENCE [LARGE SCALE GENOMIC DNA]</scope>
    <source>
        <strain evidence="17 18">CBS 117206</strain>
    </source>
</reference>
<evidence type="ECO:0000256" key="12">
    <source>
        <dbReference type="ARBA" id="ARBA00023326"/>
    </source>
</evidence>
<gene>
    <name evidence="17" type="ORF">PG999_006235</name>
</gene>
<dbReference type="GO" id="GO:0005576">
    <property type="term" value="C:extracellular region"/>
    <property type="evidence" value="ECO:0007669"/>
    <property type="project" value="UniProtKB-SubCell"/>
</dbReference>
<dbReference type="Gene3D" id="2.60.40.10">
    <property type="entry name" value="Immunoglobulins"/>
    <property type="match status" value="1"/>
</dbReference>
<evidence type="ECO:0000256" key="8">
    <source>
        <dbReference type="ARBA" id="ARBA00023001"/>
    </source>
</evidence>